<dbReference type="CDD" id="cd05819">
    <property type="entry name" value="NHL"/>
    <property type="match status" value="1"/>
</dbReference>
<evidence type="ECO:0000256" key="3">
    <source>
        <dbReference type="ARBA" id="ARBA00022771"/>
    </source>
</evidence>
<evidence type="ECO:0000313" key="8">
    <source>
        <dbReference type="RefSeq" id="XP_006813144.1"/>
    </source>
</evidence>
<dbReference type="SUPFAM" id="SSF81296">
    <property type="entry name" value="E set domains"/>
    <property type="match status" value="1"/>
</dbReference>
<keyword evidence="1" id="KW-0479">Metal-binding</keyword>
<dbReference type="InterPro" id="IPR014756">
    <property type="entry name" value="Ig_E-set"/>
</dbReference>
<evidence type="ECO:0000256" key="1">
    <source>
        <dbReference type="ARBA" id="ARBA00022723"/>
    </source>
</evidence>
<sequence length="394" mass="43880">METKPPISNDIAEFHPGSDLAAHALMGVNKSDVCPSKCTVKNIPKKILKGLPVKLIITTRDSKGKQVIPRQDVTVKSINPGASWEDIDVTDNNDGTFHVTIVGNMVETHQIAIAIGNEHIPGSPFHIPVMKSVKTVRKDEQSSYPRGLAINKHGDFVTTDGRNNRVTIHDRDGNYKQSLRFTDQFAKPFSPCDVAISDDNEYYMLDDSNKQVVVCDEYGGFIRKFGRSEINTPRGIAINPVNKNVYVSEYREDCIRKYTQGGVYINSFGGIGEMQGKFSGPCMLAINSKGLVYVPDLLNDRIQVFNSDDQFMFEFTTSGDSTMSCPKAVAIDKNDYVYISSIHEVTKHDIHGQYLCRIDRDKDGLNNPWGVAVSNDCRIAVVDDSIRCIKVFVE</sequence>
<dbReference type="Proteomes" id="UP000694865">
    <property type="component" value="Unplaced"/>
</dbReference>
<dbReference type="InterPro" id="IPR011042">
    <property type="entry name" value="6-blade_b-propeller_TolB-like"/>
</dbReference>
<keyword evidence="2" id="KW-0677">Repeat</keyword>
<evidence type="ECO:0000256" key="2">
    <source>
        <dbReference type="ARBA" id="ARBA00022737"/>
    </source>
</evidence>
<dbReference type="PANTHER" id="PTHR24104:SF25">
    <property type="entry name" value="PROTEIN LIN-41"/>
    <property type="match status" value="1"/>
</dbReference>
<dbReference type="SMART" id="SM00557">
    <property type="entry name" value="IG_FLMN"/>
    <property type="match status" value="1"/>
</dbReference>
<dbReference type="Gene3D" id="2.60.40.10">
    <property type="entry name" value="Immunoglobulins"/>
    <property type="match status" value="1"/>
</dbReference>
<protein>
    <submittedName>
        <fullName evidence="8">RING finger protein nhl-1-like</fullName>
    </submittedName>
</protein>
<keyword evidence="3" id="KW-0863">Zinc-finger</keyword>
<evidence type="ECO:0000256" key="4">
    <source>
        <dbReference type="ARBA" id="ARBA00022833"/>
    </source>
</evidence>
<dbReference type="PROSITE" id="PS51125">
    <property type="entry name" value="NHL"/>
    <property type="match status" value="4"/>
</dbReference>
<dbReference type="InterPro" id="IPR013783">
    <property type="entry name" value="Ig-like_fold"/>
</dbReference>
<reference evidence="8" key="1">
    <citation type="submission" date="2025-08" db="UniProtKB">
        <authorList>
            <consortium name="RefSeq"/>
        </authorList>
    </citation>
    <scope>IDENTIFICATION</scope>
    <source>
        <tissue evidence="8">Testes</tissue>
    </source>
</reference>
<feature type="repeat" description="NHL" evidence="6">
    <location>
        <begin position="143"/>
        <end position="172"/>
    </location>
</feature>
<accession>A0ABM0LZF3</accession>
<dbReference type="Gene3D" id="2.40.10.500">
    <property type="match status" value="1"/>
</dbReference>
<dbReference type="Pfam" id="PF00630">
    <property type="entry name" value="Filamin"/>
    <property type="match status" value="1"/>
</dbReference>
<evidence type="ECO:0000256" key="6">
    <source>
        <dbReference type="PROSITE-ProRule" id="PRU00504"/>
    </source>
</evidence>
<feature type="repeat" description="NHL" evidence="6">
    <location>
        <begin position="352"/>
        <end position="392"/>
    </location>
</feature>
<dbReference type="InterPro" id="IPR017868">
    <property type="entry name" value="Filamin/ABP280_repeat-like"/>
</dbReference>
<dbReference type="GeneID" id="102805490"/>
<dbReference type="RefSeq" id="XP_006813144.1">
    <property type="nucleotide sequence ID" value="XM_006813081.1"/>
</dbReference>
<organism evidence="7 8">
    <name type="scientific">Saccoglossus kowalevskii</name>
    <name type="common">Acorn worm</name>
    <dbReference type="NCBI Taxonomy" id="10224"/>
    <lineage>
        <taxon>Eukaryota</taxon>
        <taxon>Metazoa</taxon>
        <taxon>Hemichordata</taxon>
        <taxon>Enteropneusta</taxon>
        <taxon>Harrimaniidae</taxon>
        <taxon>Saccoglossus</taxon>
    </lineage>
</organism>
<dbReference type="Gene3D" id="2.120.10.30">
    <property type="entry name" value="TolB, C-terminal domain"/>
    <property type="match status" value="1"/>
</dbReference>
<evidence type="ECO:0000256" key="5">
    <source>
        <dbReference type="PROSITE-ProRule" id="PRU00087"/>
    </source>
</evidence>
<keyword evidence="4" id="KW-0862">Zinc</keyword>
<name>A0ABM0LZF3_SACKO</name>
<feature type="repeat" description="Filamin" evidence="5">
    <location>
        <begin position="28"/>
        <end position="129"/>
    </location>
</feature>
<keyword evidence="7" id="KW-1185">Reference proteome</keyword>
<dbReference type="InterPro" id="IPR050952">
    <property type="entry name" value="TRIM-NHL_E3_ligases"/>
</dbReference>
<proteinExistence type="predicted"/>
<dbReference type="PANTHER" id="PTHR24104">
    <property type="entry name" value="E3 UBIQUITIN-PROTEIN LIGASE NHLRC1-RELATED"/>
    <property type="match status" value="1"/>
</dbReference>
<evidence type="ECO:0000313" key="7">
    <source>
        <dbReference type="Proteomes" id="UP000694865"/>
    </source>
</evidence>
<dbReference type="SUPFAM" id="SSF101898">
    <property type="entry name" value="NHL repeat"/>
    <property type="match status" value="1"/>
</dbReference>
<gene>
    <name evidence="8" type="primary">LOC102805490</name>
</gene>
<feature type="repeat" description="NHL" evidence="6">
    <location>
        <begin position="219"/>
        <end position="261"/>
    </location>
</feature>
<dbReference type="InterPro" id="IPR001298">
    <property type="entry name" value="Filamin/ABP280_rpt"/>
</dbReference>
<dbReference type="InterPro" id="IPR001258">
    <property type="entry name" value="NHL_repeat"/>
</dbReference>
<dbReference type="Pfam" id="PF01436">
    <property type="entry name" value="NHL"/>
    <property type="match status" value="1"/>
</dbReference>
<feature type="repeat" description="NHL" evidence="6">
    <location>
        <begin position="265"/>
        <end position="308"/>
    </location>
</feature>
<dbReference type="PROSITE" id="PS50194">
    <property type="entry name" value="FILAMIN_REPEAT"/>
    <property type="match status" value="1"/>
</dbReference>